<dbReference type="GO" id="GO:0005886">
    <property type="term" value="C:plasma membrane"/>
    <property type="evidence" value="ECO:0007669"/>
    <property type="project" value="TreeGrafter"/>
</dbReference>
<evidence type="ECO:0000313" key="9">
    <source>
        <dbReference type="EMBL" id="PWC16706.1"/>
    </source>
</evidence>
<evidence type="ECO:0000259" key="8">
    <source>
        <dbReference type="PROSITE" id="PS51349"/>
    </source>
</evidence>
<dbReference type="SUPFAM" id="SSF51395">
    <property type="entry name" value="FMN-linked oxidoreductases"/>
    <property type="match status" value="1"/>
</dbReference>
<feature type="domain" description="FMN hydroxy acid dehydrogenase" evidence="8">
    <location>
        <begin position="9"/>
        <end position="367"/>
    </location>
</feature>
<dbReference type="PANTHER" id="PTHR10578">
    <property type="entry name" value="S -2-HYDROXY-ACID OXIDASE-RELATED"/>
    <property type="match status" value="1"/>
</dbReference>
<dbReference type="CDD" id="cd02809">
    <property type="entry name" value="alpha_hydroxyacid_oxid_FMN"/>
    <property type="match status" value="1"/>
</dbReference>
<evidence type="ECO:0000256" key="5">
    <source>
        <dbReference type="ARBA" id="ARBA00024042"/>
    </source>
</evidence>
<dbReference type="Pfam" id="PF01070">
    <property type="entry name" value="FMN_dh"/>
    <property type="match status" value="1"/>
</dbReference>
<keyword evidence="10" id="KW-1185">Reference proteome</keyword>
<evidence type="ECO:0000256" key="1">
    <source>
        <dbReference type="ARBA" id="ARBA00001917"/>
    </source>
</evidence>
<dbReference type="InterPro" id="IPR012133">
    <property type="entry name" value="Alpha-hydoxy_acid_DH_FMN"/>
</dbReference>
<gene>
    <name evidence="9" type="ORF">DDT56_08150</name>
</gene>
<dbReference type="Gene3D" id="3.20.20.70">
    <property type="entry name" value="Aldolase class I"/>
    <property type="match status" value="1"/>
</dbReference>
<feature type="binding site" evidence="7">
    <location>
        <begin position="88"/>
        <end position="90"/>
    </location>
    <ligand>
        <name>FMN</name>
        <dbReference type="ChEBI" id="CHEBI:58210"/>
    </ligand>
</feature>
<evidence type="ECO:0000256" key="3">
    <source>
        <dbReference type="ARBA" id="ARBA00022643"/>
    </source>
</evidence>
<dbReference type="InterPro" id="IPR000262">
    <property type="entry name" value="FMN-dep_DH"/>
</dbReference>
<dbReference type="GO" id="GO:0010181">
    <property type="term" value="F:FMN binding"/>
    <property type="evidence" value="ECO:0007669"/>
    <property type="project" value="InterPro"/>
</dbReference>
<comment type="caution">
    <text evidence="9">The sequence shown here is derived from an EMBL/GenBank/DDBJ whole genome shotgun (WGS) entry which is preliminary data.</text>
</comment>
<keyword evidence="2 7" id="KW-0285">Flavoprotein</keyword>
<dbReference type="EMBL" id="QDKH01000008">
    <property type="protein sequence ID" value="PWC16706.1"/>
    <property type="molecule type" value="Genomic_DNA"/>
</dbReference>
<feature type="binding site" evidence="7">
    <location>
        <position position="238"/>
    </location>
    <ligand>
        <name>FMN</name>
        <dbReference type="ChEBI" id="CHEBI:58210"/>
    </ligand>
</feature>
<reference evidence="9 10" key="1">
    <citation type="submission" date="2018-04" db="EMBL/GenBank/DDBJ databases">
        <title>Brenneria corticis sp.nov.</title>
        <authorList>
            <person name="Li Y."/>
        </authorList>
    </citation>
    <scope>NUCLEOTIDE SEQUENCE [LARGE SCALE GENOMIC DNA]</scope>
    <source>
        <strain evidence="9 10">CFCC 11842</strain>
    </source>
</reference>
<proteinExistence type="inferred from homology"/>
<comment type="similarity">
    <text evidence="5">Belongs to the FMN-dependent alpha-hydroxy acid dehydrogenase family.</text>
</comment>
<feature type="binding site" evidence="7">
    <location>
        <position position="175"/>
    </location>
    <ligand>
        <name>glyoxylate</name>
        <dbReference type="ChEBI" id="CHEBI:36655"/>
    </ligand>
</feature>
<keyword evidence="3 7" id="KW-0288">FMN</keyword>
<feature type="binding site" evidence="7">
    <location>
        <position position="265"/>
    </location>
    <ligand>
        <name>glyoxylate</name>
        <dbReference type="ChEBI" id="CHEBI:36655"/>
    </ligand>
</feature>
<comment type="cofactor">
    <cofactor evidence="1">
        <name>FMN</name>
        <dbReference type="ChEBI" id="CHEBI:58210"/>
    </cofactor>
</comment>
<feature type="active site" description="Proton acceptor" evidence="6">
    <location>
        <position position="262"/>
    </location>
</feature>
<feature type="binding site" evidence="7">
    <location>
        <position position="262"/>
    </location>
    <ligand>
        <name>glyoxylate</name>
        <dbReference type="ChEBI" id="CHEBI:36655"/>
    </ligand>
</feature>
<feature type="binding site" evidence="7">
    <location>
        <position position="117"/>
    </location>
    <ligand>
        <name>FMN</name>
        <dbReference type="ChEBI" id="CHEBI:58210"/>
    </ligand>
</feature>
<accession>A0A2U1U4W3</accession>
<feature type="binding site" evidence="7">
    <location>
        <position position="260"/>
    </location>
    <ligand>
        <name>glyoxylate</name>
        <dbReference type="ChEBI" id="CHEBI:36655"/>
    </ligand>
</feature>
<dbReference type="InterPro" id="IPR037396">
    <property type="entry name" value="FMN_HAD"/>
</dbReference>
<evidence type="ECO:0000256" key="2">
    <source>
        <dbReference type="ARBA" id="ARBA00022630"/>
    </source>
</evidence>
<evidence type="ECO:0000256" key="7">
    <source>
        <dbReference type="PIRSR" id="PIRSR000138-2"/>
    </source>
</evidence>
<dbReference type="PIRSF" id="PIRSF000138">
    <property type="entry name" value="Al-hdrx_acd_dh"/>
    <property type="match status" value="1"/>
</dbReference>
<sequence>MTASILTMKTRSQFTTTQDIVWEAKQNLPSDVWDYVTYGTETETTLRRNRLALDSLALIPRVMRDVSRINPASRFLDQSLRIPVILAPIGSLTLFDPDGGLAPAEVARDFGITHILSGYAAPGYQEVGKRVPEKTLYALHPRPGLPPLGDLAKSVADAGFKAIVLVSETVFYTRRERDLMSKVKTAFQVEELYSSLLRNVREMPEERQITVEGLAGARMDWSMISDLKAHSGLKVIVKGIMSAEDARLAVEYGADAIYVSNHGGRALDHAPATIQMLPAIAETVGGQVDIIVDGGFVRGTDIIKAISLGATAVGLGKLQAWALAAGGREGLYRLLELLEEEIVIAMALLGVNSLSELTPDCLQALSPVGNSHPLAAFPVVMERLGIAR</sequence>
<protein>
    <submittedName>
        <fullName evidence="9">Alpha-hydroxy-acid oxidizing enzyme</fullName>
    </submittedName>
</protein>
<feature type="binding site" evidence="7">
    <location>
        <position position="35"/>
    </location>
    <ligand>
        <name>glyoxylate</name>
        <dbReference type="ChEBI" id="CHEBI:36655"/>
    </ligand>
</feature>
<dbReference type="AlphaFoldDB" id="A0A2U1U4W3"/>
<dbReference type="Proteomes" id="UP000296159">
    <property type="component" value="Unassembled WGS sequence"/>
</dbReference>
<evidence type="ECO:0000313" key="10">
    <source>
        <dbReference type="Proteomes" id="UP000296159"/>
    </source>
</evidence>
<name>A0A2U1U4W3_9GAMM</name>
<dbReference type="PANTHER" id="PTHR10578:SF107">
    <property type="entry name" value="2-HYDROXYACID OXIDASE 1"/>
    <property type="match status" value="1"/>
</dbReference>
<dbReference type="GO" id="GO:0009060">
    <property type="term" value="P:aerobic respiration"/>
    <property type="evidence" value="ECO:0007669"/>
    <property type="project" value="TreeGrafter"/>
</dbReference>
<dbReference type="InterPro" id="IPR013785">
    <property type="entry name" value="Aldolase_TIM"/>
</dbReference>
<keyword evidence="4" id="KW-0560">Oxidoreductase</keyword>
<dbReference type="PROSITE" id="PS51349">
    <property type="entry name" value="FMN_HYDROXY_ACID_DH_2"/>
    <property type="match status" value="1"/>
</dbReference>
<organism evidence="9 10">
    <name type="scientific">Brenneria corticis</name>
    <dbReference type="NCBI Taxonomy" id="2173106"/>
    <lineage>
        <taxon>Bacteria</taxon>
        <taxon>Pseudomonadati</taxon>
        <taxon>Pseudomonadota</taxon>
        <taxon>Gammaproteobacteria</taxon>
        <taxon>Enterobacterales</taxon>
        <taxon>Pectobacteriaceae</taxon>
        <taxon>Brenneria</taxon>
    </lineage>
</organism>
<evidence type="ECO:0000256" key="4">
    <source>
        <dbReference type="ARBA" id="ARBA00023002"/>
    </source>
</evidence>
<dbReference type="GO" id="GO:0004459">
    <property type="term" value="F:L-lactate dehydrogenase (NAD+) activity"/>
    <property type="evidence" value="ECO:0007669"/>
    <property type="project" value="TreeGrafter"/>
</dbReference>
<evidence type="ECO:0000256" key="6">
    <source>
        <dbReference type="PIRSR" id="PIRSR000138-1"/>
    </source>
</evidence>